<evidence type="ECO:0000313" key="3">
    <source>
        <dbReference type="Proteomes" id="UP001345219"/>
    </source>
</evidence>
<organism evidence="2 3">
    <name type="scientific">Trapa incisa</name>
    <dbReference type="NCBI Taxonomy" id="236973"/>
    <lineage>
        <taxon>Eukaryota</taxon>
        <taxon>Viridiplantae</taxon>
        <taxon>Streptophyta</taxon>
        <taxon>Embryophyta</taxon>
        <taxon>Tracheophyta</taxon>
        <taxon>Spermatophyta</taxon>
        <taxon>Magnoliopsida</taxon>
        <taxon>eudicotyledons</taxon>
        <taxon>Gunneridae</taxon>
        <taxon>Pentapetalae</taxon>
        <taxon>rosids</taxon>
        <taxon>malvids</taxon>
        <taxon>Myrtales</taxon>
        <taxon>Lythraceae</taxon>
        <taxon>Trapa</taxon>
    </lineage>
</organism>
<evidence type="ECO:0000313" key="2">
    <source>
        <dbReference type="EMBL" id="KAK4742176.1"/>
    </source>
</evidence>
<keyword evidence="3" id="KW-1185">Reference proteome</keyword>
<comment type="caution">
    <text evidence="2">The sequence shown here is derived from an EMBL/GenBank/DDBJ whole genome shotgun (WGS) entry which is preliminary data.</text>
</comment>
<gene>
    <name evidence="2" type="ORF">SAY87_000177</name>
</gene>
<feature type="region of interest" description="Disordered" evidence="1">
    <location>
        <begin position="182"/>
        <end position="259"/>
    </location>
</feature>
<dbReference type="AlphaFoldDB" id="A0AAN7J9M9"/>
<accession>A0AAN7J9M9</accession>
<feature type="region of interest" description="Disordered" evidence="1">
    <location>
        <begin position="130"/>
        <end position="168"/>
    </location>
</feature>
<reference evidence="2 3" key="1">
    <citation type="journal article" date="2023" name="Hortic Res">
        <title>Pangenome of water caltrop reveals structural variations and asymmetric subgenome divergence after allopolyploidization.</title>
        <authorList>
            <person name="Zhang X."/>
            <person name="Chen Y."/>
            <person name="Wang L."/>
            <person name="Yuan Y."/>
            <person name="Fang M."/>
            <person name="Shi L."/>
            <person name="Lu R."/>
            <person name="Comes H.P."/>
            <person name="Ma Y."/>
            <person name="Chen Y."/>
            <person name="Huang G."/>
            <person name="Zhou Y."/>
            <person name="Zheng Z."/>
            <person name="Qiu Y."/>
        </authorList>
    </citation>
    <scope>NUCLEOTIDE SEQUENCE [LARGE SCALE GENOMIC DNA]</scope>
    <source>
        <tissue evidence="2">Roots</tissue>
    </source>
</reference>
<feature type="region of interest" description="Disordered" evidence="1">
    <location>
        <begin position="1"/>
        <end position="85"/>
    </location>
</feature>
<sequence length="278" mass="29745">MLDRGSTASRNHAQLSDLISVSSEERFSGGRGGPANTTPTEIFGSGGLAFAADGEGGSGASTPPLWDGSESPENCRRNREPLSPGSRIDAILRGRVELMEMVKNMPESCYELSLRDLVEVNRSIGQEGVLLPEGQKGQVGSHKPPQSQQHRQQMVRSGSLDNSSSSGGGFLLKMMFPVPWRAGKKRKGAKMGRSDASARAGEEWWKKRSASVSSATRGGDSTESSGESGSLNGRSQKISSSNWSSCSSSGSSTRLLRCRQESNTDCWSFIRARARAGR</sequence>
<feature type="compositionally biased region" description="Low complexity" evidence="1">
    <location>
        <begin position="216"/>
        <end position="252"/>
    </location>
</feature>
<dbReference type="PANTHER" id="PTHR34193:SF1">
    <property type="entry name" value="EXPRESSED PROTEIN"/>
    <property type="match status" value="1"/>
</dbReference>
<feature type="compositionally biased region" description="Polar residues" evidence="1">
    <location>
        <begin position="144"/>
        <end position="156"/>
    </location>
</feature>
<dbReference type="Proteomes" id="UP001345219">
    <property type="component" value="Chromosome 1"/>
</dbReference>
<dbReference type="EMBL" id="JAXIOK010000023">
    <property type="protein sequence ID" value="KAK4742176.1"/>
    <property type="molecule type" value="Genomic_DNA"/>
</dbReference>
<evidence type="ECO:0000256" key="1">
    <source>
        <dbReference type="SAM" id="MobiDB-lite"/>
    </source>
</evidence>
<name>A0AAN7J9M9_9MYRT</name>
<dbReference type="PANTHER" id="PTHR34193">
    <property type="entry name" value="OS11G0199801 PROTEIN"/>
    <property type="match status" value="1"/>
</dbReference>
<proteinExistence type="predicted"/>
<protein>
    <submittedName>
        <fullName evidence="2">Uncharacterized protein</fullName>
    </submittedName>
</protein>
<feature type="compositionally biased region" description="Polar residues" evidence="1">
    <location>
        <begin position="1"/>
        <end position="19"/>
    </location>
</feature>